<dbReference type="STRING" id="988480.A0A075AZW1"/>
<feature type="domain" description="C3H1-type" evidence="9">
    <location>
        <begin position="12"/>
        <end position="40"/>
    </location>
</feature>
<organism evidence="10 12">
    <name type="scientific">Rozella allomycis (strain CSF55)</name>
    <dbReference type="NCBI Taxonomy" id="988480"/>
    <lineage>
        <taxon>Eukaryota</taxon>
        <taxon>Fungi</taxon>
        <taxon>Fungi incertae sedis</taxon>
        <taxon>Cryptomycota</taxon>
        <taxon>Cryptomycota incertae sedis</taxon>
        <taxon>Rozella</taxon>
    </lineage>
</organism>
<evidence type="ECO:0000256" key="7">
    <source>
        <dbReference type="SAM" id="MobiDB-lite"/>
    </source>
</evidence>
<feature type="domain" description="C3H1-type" evidence="9">
    <location>
        <begin position="142"/>
        <end position="169"/>
    </location>
</feature>
<dbReference type="AlphaFoldDB" id="A0A075AZW1"/>
<gene>
    <name evidence="10" type="ORF">O9G_002652</name>
    <name evidence="11" type="ORF">ROZALSC1DRAFT_28134</name>
</gene>
<dbReference type="GO" id="GO:0008270">
    <property type="term" value="F:zinc ion binding"/>
    <property type="evidence" value="ECO:0007669"/>
    <property type="project" value="UniProtKB-KW"/>
</dbReference>
<evidence type="ECO:0000256" key="4">
    <source>
        <dbReference type="ARBA" id="ARBA00022833"/>
    </source>
</evidence>
<feature type="compositionally biased region" description="Basic and acidic residues" evidence="7">
    <location>
        <begin position="187"/>
        <end position="205"/>
    </location>
</feature>
<evidence type="ECO:0000313" key="11">
    <source>
        <dbReference type="EMBL" id="RKP20369.1"/>
    </source>
</evidence>
<dbReference type="HOGENOM" id="CLU_059852_2_0_1"/>
<feature type="region of interest" description="Disordered" evidence="7">
    <location>
        <begin position="185"/>
        <end position="241"/>
    </location>
</feature>
<sequence>MASHLASIYGTEKDKVNCSFFFKIGACRHGDSCSRKHTRPNYSCTMLLPNLYINPAHDPTCTLTSEQQQQHFNLFYEDLFVELGKYGEIELLNICDNIADHLIGNVYVRYADELSAGKAVKDLNNRWYAGRPLFAELSPVTDFREACCRQYDMGECNRGGFCNFMHLRKPDSKLEKELFHAQRVSMRLKEEEENSKKEKGKEKSRSRSPIRRRSKSRDRRSRSRDRDRERRRRSRDRHDRR</sequence>
<evidence type="ECO:0000313" key="10">
    <source>
        <dbReference type="EMBL" id="EPZ35644.1"/>
    </source>
</evidence>
<keyword evidence="2" id="KW-0677">Repeat</keyword>
<dbReference type="InterPro" id="IPR000571">
    <property type="entry name" value="Znf_CCCH"/>
</dbReference>
<feature type="zinc finger region" description="C3H1-type" evidence="6">
    <location>
        <begin position="12"/>
        <end position="40"/>
    </location>
</feature>
<evidence type="ECO:0000259" key="8">
    <source>
        <dbReference type="PROSITE" id="PS50102"/>
    </source>
</evidence>
<protein>
    <submittedName>
        <fullName evidence="10">Nucleotide-binding, alpha-beta plait domain-containing protein</fullName>
    </submittedName>
    <submittedName>
        <fullName evidence="11">RNA-binding domain-containing protein</fullName>
    </submittedName>
</protein>
<dbReference type="GO" id="GO:0089701">
    <property type="term" value="C:U2AF complex"/>
    <property type="evidence" value="ECO:0007669"/>
    <property type="project" value="InterPro"/>
</dbReference>
<keyword evidence="5" id="KW-0694">RNA-binding</keyword>
<dbReference type="OrthoDB" id="423462at2759"/>
<dbReference type="Pfam" id="PF00642">
    <property type="entry name" value="zf-CCCH"/>
    <property type="match status" value="2"/>
</dbReference>
<keyword evidence="1 6" id="KW-0479">Metal-binding</keyword>
<evidence type="ECO:0000256" key="5">
    <source>
        <dbReference type="PROSITE-ProRule" id="PRU00176"/>
    </source>
</evidence>
<dbReference type="SMART" id="SM00361">
    <property type="entry name" value="RRM_1"/>
    <property type="match status" value="1"/>
</dbReference>
<dbReference type="SUPFAM" id="SSF54928">
    <property type="entry name" value="RNA-binding domain, RBD"/>
    <property type="match status" value="1"/>
</dbReference>
<evidence type="ECO:0000256" key="3">
    <source>
        <dbReference type="ARBA" id="ARBA00022771"/>
    </source>
</evidence>
<accession>A0A075AZW1</accession>
<dbReference type="EMBL" id="ML005074">
    <property type="protein sequence ID" value="RKP20369.1"/>
    <property type="molecule type" value="Genomic_DNA"/>
</dbReference>
<dbReference type="InterPro" id="IPR000504">
    <property type="entry name" value="RRM_dom"/>
</dbReference>
<keyword evidence="3 6" id="KW-0863">Zinc-finger</keyword>
<dbReference type="OMA" id="MIDTRQA"/>
<dbReference type="GO" id="GO:0000398">
    <property type="term" value="P:mRNA splicing, via spliceosome"/>
    <property type="evidence" value="ECO:0007669"/>
    <property type="project" value="InterPro"/>
</dbReference>
<dbReference type="Proteomes" id="UP000030755">
    <property type="component" value="Unassembled WGS sequence"/>
</dbReference>
<dbReference type="Proteomes" id="UP000281549">
    <property type="component" value="Unassembled WGS sequence"/>
</dbReference>
<dbReference type="PROSITE" id="PS50102">
    <property type="entry name" value="RRM"/>
    <property type="match status" value="1"/>
</dbReference>
<evidence type="ECO:0000259" key="9">
    <source>
        <dbReference type="PROSITE" id="PS50103"/>
    </source>
</evidence>
<keyword evidence="4 6" id="KW-0862">Zinc</keyword>
<dbReference type="GO" id="GO:0003723">
    <property type="term" value="F:RNA binding"/>
    <property type="evidence" value="ECO:0007669"/>
    <property type="project" value="UniProtKB-UniRule"/>
</dbReference>
<dbReference type="PROSITE" id="PS50103">
    <property type="entry name" value="ZF_C3H1"/>
    <property type="match status" value="2"/>
</dbReference>
<feature type="domain" description="RRM" evidence="8">
    <location>
        <begin position="49"/>
        <end position="140"/>
    </location>
</feature>
<evidence type="ECO:0000256" key="2">
    <source>
        <dbReference type="ARBA" id="ARBA00022737"/>
    </source>
</evidence>
<dbReference type="InterPro" id="IPR003954">
    <property type="entry name" value="RRM_euk-type"/>
</dbReference>
<proteinExistence type="predicted"/>
<evidence type="ECO:0000256" key="1">
    <source>
        <dbReference type="ARBA" id="ARBA00022723"/>
    </source>
</evidence>
<dbReference type="EMBL" id="KE560790">
    <property type="protein sequence ID" value="EPZ35644.1"/>
    <property type="molecule type" value="Genomic_DNA"/>
</dbReference>
<dbReference type="Gene3D" id="3.30.70.330">
    <property type="match status" value="1"/>
</dbReference>
<keyword evidence="12" id="KW-1185">Reference proteome</keyword>
<dbReference type="Pfam" id="PF00076">
    <property type="entry name" value="RRM_1"/>
    <property type="match status" value="1"/>
</dbReference>
<evidence type="ECO:0000313" key="13">
    <source>
        <dbReference type="Proteomes" id="UP000281549"/>
    </source>
</evidence>
<dbReference type="InterPro" id="IPR035979">
    <property type="entry name" value="RBD_domain_sf"/>
</dbReference>
<feature type="compositionally biased region" description="Basic residues" evidence="7">
    <location>
        <begin position="206"/>
        <end position="241"/>
    </location>
</feature>
<reference evidence="10 12" key="1">
    <citation type="journal article" date="2013" name="Curr. Biol.">
        <title>Shared signatures of parasitism and phylogenomics unite Cryptomycota and microsporidia.</title>
        <authorList>
            <person name="James T.Y."/>
            <person name="Pelin A."/>
            <person name="Bonen L."/>
            <person name="Ahrendt S."/>
            <person name="Sain D."/>
            <person name="Corradi N."/>
            <person name="Stajich J.E."/>
        </authorList>
    </citation>
    <scope>NUCLEOTIDE SEQUENCE [LARGE SCALE GENOMIC DNA]</scope>
    <source>
        <strain evidence="10 12">CSF55</strain>
        <strain evidence="10 12">CSF55</strain>
    </source>
</reference>
<feature type="zinc finger region" description="C3H1-type" evidence="6">
    <location>
        <begin position="142"/>
        <end position="169"/>
    </location>
</feature>
<evidence type="ECO:0000313" key="12">
    <source>
        <dbReference type="Proteomes" id="UP000030755"/>
    </source>
</evidence>
<name>A0A075AZW1_ROZAC</name>
<reference evidence="13" key="2">
    <citation type="journal article" date="2018" name="Nat. Microbiol.">
        <title>Leveraging single-cell genomics to expand the fungal tree of life.</title>
        <authorList>
            <person name="Ahrendt S.R."/>
            <person name="Quandt C.A."/>
            <person name="Ciobanu D."/>
            <person name="Clum A."/>
            <person name="Salamov A."/>
            <person name="Andreopoulos B."/>
            <person name="Cheng J.F."/>
            <person name="Woyke T."/>
            <person name="Pelin A."/>
            <person name="Henrissat B."/>
            <person name="Reynolds N.K."/>
            <person name="Benny G.L."/>
            <person name="Smith M.E."/>
            <person name="James T.Y."/>
            <person name="Grigoriev I.V."/>
        </authorList>
    </citation>
    <scope>NUCLEOTIDE SEQUENCE [LARGE SCALE GENOMIC DNA]</scope>
    <source>
        <strain evidence="13">CSF55</strain>
    </source>
</reference>
<dbReference type="SMART" id="SM00356">
    <property type="entry name" value="ZnF_C3H1"/>
    <property type="match status" value="2"/>
</dbReference>
<evidence type="ECO:0000256" key="6">
    <source>
        <dbReference type="PROSITE-ProRule" id="PRU00723"/>
    </source>
</evidence>
<dbReference type="InterPro" id="IPR009145">
    <property type="entry name" value="U2AF_small"/>
</dbReference>
<dbReference type="InterPro" id="IPR012677">
    <property type="entry name" value="Nucleotide-bd_a/b_plait_sf"/>
</dbReference>
<dbReference type="PRINTS" id="PR01848">
    <property type="entry name" value="U2AUXFACTOR"/>
</dbReference>
<dbReference type="PANTHER" id="PTHR12620">
    <property type="entry name" value="U2 SNRNP AUXILIARY FACTOR, SMALL SUBUNIT"/>
    <property type="match status" value="1"/>
</dbReference>
<reference evidence="11" key="3">
    <citation type="submission" date="2018-08" db="EMBL/GenBank/DDBJ databases">
        <title>Leveraging single-cell genomics to expand the Fungal Tree of Life.</title>
        <authorList>
            <consortium name="DOE Joint Genome Institute"/>
            <person name="Ahrendt S.R."/>
            <person name="Quandt C.A."/>
            <person name="Ciobanu D."/>
            <person name="Clum A."/>
            <person name="Salamov A."/>
            <person name="Andreopoulos B."/>
            <person name="Cheng J.-F."/>
            <person name="Woyke T."/>
            <person name="Pelin A."/>
            <person name="Henrissat B."/>
            <person name="Reynolds N."/>
            <person name="Benny G.L."/>
            <person name="Smith M.E."/>
            <person name="James T.Y."/>
            <person name="Grigoriev I.V."/>
        </authorList>
    </citation>
    <scope>NUCLEOTIDE SEQUENCE</scope>
    <source>
        <strain evidence="11">CSF55</strain>
    </source>
</reference>
<dbReference type="FunFam" id="3.30.70.330:FF:000066">
    <property type="entry name" value="Splicing factor u2af 23 kDa subunit"/>
    <property type="match status" value="1"/>
</dbReference>